<accession>A0A0N7YLB4</accession>
<name>A0A0N7YLB4_9ACTN</name>
<dbReference type="GO" id="GO:0005975">
    <property type="term" value="P:carbohydrate metabolic process"/>
    <property type="evidence" value="ECO:0007669"/>
    <property type="project" value="UniProtKB-ARBA"/>
</dbReference>
<dbReference type="InterPro" id="IPR002909">
    <property type="entry name" value="IPT_dom"/>
</dbReference>
<proteinExistence type="predicted"/>
<feature type="domain" description="IPT/TIG" evidence="1">
    <location>
        <begin position="79"/>
        <end position="159"/>
    </location>
</feature>
<reference evidence="2 3" key="2">
    <citation type="journal article" date="2015" name="Stand. Genomic Sci.">
        <title>Draft genome sequence of marine-derived Streptomyces sp. TP-A0598, a producer of anti-MRSA antibiotic lydicamycins.</title>
        <authorList>
            <person name="Komaki H."/>
            <person name="Ichikawa N."/>
            <person name="Hosoyama A."/>
            <person name="Fujita N."/>
            <person name="Igarashi Y."/>
        </authorList>
    </citation>
    <scope>NUCLEOTIDE SEQUENCE [LARGE SCALE GENOMIC DNA]</scope>
    <source>
        <strain evidence="2 3">NBRC 110027</strain>
    </source>
</reference>
<comment type="caution">
    <text evidence="2">The sequence shown here is derived from an EMBL/GenBank/DDBJ whole genome shotgun (WGS) entry which is preliminary data.</text>
</comment>
<dbReference type="InterPro" id="IPR013783">
    <property type="entry name" value="Ig-like_fold"/>
</dbReference>
<dbReference type="InterPro" id="IPR014756">
    <property type="entry name" value="Ig_E-set"/>
</dbReference>
<dbReference type="OrthoDB" id="3289082at2"/>
<keyword evidence="3" id="KW-1185">Reference proteome</keyword>
<dbReference type="SUPFAM" id="SSF81296">
    <property type="entry name" value="E set domains"/>
    <property type="match status" value="3"/>
</dbReference>
<dbReference type="Proteomes" id="UP000048965">
    <property type="component" value="Unassembled WGS sequence"/>
</dbReference>
<evidence type="ECO:0000313" key="3">
    <source>
        <dbReference type="Proteomes" id="UP000048965"/>
    </source>
</evidence>
<organism evidence="2 3">
    <name type="scientific">Streptomyces lydicamycinicus</name>
    <dbReference type="NCBI Taxonomy" id="1546107"/>
    <lineage>
        <taxon>Bacteria</taxon>
        <taxon>Bacillati</taxon>
        <taxon>Actinomycetota</taxon>
        <taxon>Actinomycetes</taxon>
        <taxon>Kitasatosporales</taxon>
        <taxon>Streptomycetaceae</taxon>
        <taxon>Streptomyces</taxon>
    </lineage>
</organism>
<dbReference type="CDD" id="cd00603">
    <property type="entry name" value="IPT_PCSR"/>
    <property type="match status" value="1"/>
</dbReference>
<feature type="domain" description="IPT/TIG" evidence="1">
    <location>
        <begin position="161"/>
        <end position="240"/>
    </location>
</feature>
<gene>
    <name evidence="2" type="ORF">TPA0598_03_08000</name>
</gene>
<protein>
    <recommendedName>
        <fullName evidence="1">IPT/TIG domain-containing protein</fullName>
    </recommendedName>
</protein>
<sequence>MVTLNPNQGPTSGGNNVVLTGTNFTGATSVKFGSKSASFVVDSATQITAVAPSGYSAVQVTVTTPSGTSIPVYYYYIEPPIKQSLSVTTGPLGGIATTLTGSHLTTASSMSFGANTAVPTVVNDTTLNVLVPAVTTPQTVAVSVTTRGGTTNGLTFTYVGAPTVTSMSPTIGPDYGGTASTITGTNLSDVTDVSYGPDSTSYTIIDDSTIIAYSPGGTGTVTVTVSSAGGSDSSQSFTYSTTPG</sequence>
<evidence type="ECO:0000259" key="1">
    <source>
        <dbReference type="SMART" id="SM00429"/>
    </source>
</evidence>
<dbReference type="EMBL" id="BBNO01000003">
    <property type="protein sequence ID" value="GAO08339.1"/>
    <property type="molecule type" value="Genomic_DNA"/>
</dbReference>
<dbReference type="SMART" id="SM00429">
    <property type="entry name" value="IPT"/>
    <property type="match status" value="3"/>
</dbReference>
<dbReference type="AlphaFoldDB" id="A0A0N7YLB4"/>
<evidence type="ECO:0000313" key="2">
    <source>
        <dbReference type="EMBL" id="GAO08339.1"/>
    </source>
</evidence>
<dbReference type="Pfam" id="PF01833">
    <property type="entry name" value="TIG"/>
    <property type="match status" value="3"/>
</dbReference>
<reference evidence="3" key="1">
    <citation type="submission" date="2014-09" db="EMBL/GenBank/DDBJ databases">
        <title>Whole genome shotgun sequence of Streptomyces sp. NBRC 110027.</title>
        <authorList>
            <person name="Komaki H."/>
            <person name="Ichikawa N."/>
            <person name="Katano-Makiyama Y."/>
            <person name="Hosoyama A."/>
            <person name="Hashimoto M."/>
            <person name="Uohara A."/>
            <person name="Kitahashi Y."/>
            <person name="Ohji S."/>
            <person name="Kimura A."/>
            <person name="Yamazoe A."/>
            <person name="Igarashi Y."/>
            <person name="Fujita N."/>
        </authorList>
    </citation>
    <scope>NUCLEOTIDE SEQUENCE [LARGE SCALE GENOMIC DNA]</scope>
    <source>
        <strain evidence="3">NBRC 110027</strain>
    </source>
</reference>
<dbReference type="CDD" id="cd00102">
    <property type="entry name" value="IPT"/>
    <property type="match status" value="1"/>
</dbReference>
<feature type="domain" description="IPT/TIG" evidence="1">
    <location>
        <begin position="2"/>
        <end position="76"/>
    </location>
</feature>
<dbReference type="RefSeq" id="WP_042153570.1">
    <property type="nucleotide sequence ID" value="NZ_BBNO01000003.1"/>
</dbReference>
<dbReference type="Gene3D" id="2.60.40.10">
    <property type="entry name" value="Immunoglobulins"/>
    <property type="match status" value="3"/>
</dbReference>